<evidence type="ECO:0000256" key="2">
    <source>
        <dbReference type="SAM" id="SignalP"/>
    </source>
</evidence>
<comment type="caution">
    <text evidence="3">The sequence shown here is derived from an EMBL/GenBank/DDBJ whole genome shotgun (WGS) entry which is preliminary data.</text>
</comment>
<dbReference type="SUPFAM" id="SSF52833">
    <property type="entry name" value="Thioredoxin-like"/>
    <property type="match status" value="1"/>
</dbReference>
<gene>
    <name evidence="3" type="ORF">KME25_03435</name>
</gene>
<dbReference type="AlphaFoldDB" id="A0A951PHL6"/>
<dbReference type="Gene3D" id="3.40.30.10">
    <property type="entry name" value="Glutaredoxin"/>
    <property type="match status" value="1"/>
</dbReference>
<evidence type="ECO:0008006" key="5">
    <source>
        <dbReference type="Google" id="ProtNLM"/>
    </source>
</evidence>
<proteinExistence type="predicted"/>
<sequence>MLESIKFAAAVSVALLTLTTACSSVEPSQNVSAPSTPAKAIAPTPKPVASKAPASSASPTPPPEGFQEALDTAMGAATIAQSAQSKDDWSLVIERWQSAIALLKAVPKSSPNHTTSQKKIAEYQRNLAYAQQQEKNPSKPTGAASSPPVVAVVPSQANPSPPVTAALKQTRPATLVTASRQTRPSAVSPEVALALHLKKAGAKMYGAYWCPACTRQKQEFGEEAFKQITYIECDPAGKNARPDLCRQANIQAFPTWEVNGQLYRPGGYSLQELAALSSYQGVQ</sequence>
<dbReference type="InterPro" id="IPR036249">
    <property type="entry name" value="Thioredoxin-like_sf"/>
</dbReference>
<protein>
    <recommendedName>
        <fullName evidence="5">Thioredoxin domain-containing protein</fullName>
    </recommendedName>
</protein>
<dbReference type="PANTHER" id="PTHR34573">
    <property type="entry name" value="VKC DOMAIN-CONTAINING PROTEIN"/>
    <property type="match status" value="1"/>
</dbReference>
<keyword evidence="2" id="KW-0732">Signal</keyword>
<evidence type="ECO:0000313" key="4">
    <source>
        <dbReference type="Proteomes" id="UP000753908"/>
    </source>
</evidence>
<feature type="signal peptide" evidence="2">
    <location>
        <begin position="1"/>
        <end position="23"/>
    </location>
</feature>
<reference evidence="3" key="2">
    <citation type="journal article" date="2022" name="Microbiol. Resour. Announc.">
        <title>Metagenome Sequencing to Explore Phylogenomics of Terrestrial Cyanobacteria.</title>
        <authorList>
            <person name="Ward R.D."/>
            <person name="Stajich J.E."/>
            <person name="Johansen J.R."/>
            <person name="Huntemann M."/>
            <person name="Clum A."/>
            <person name="Foster B."/>
            <person name="Foster B."/>
            <person name="Roux S."/>
            <person name="Palaniappan K."/>
            <person name="Varghese N."/>
            <person name="Mukherjee S."/>
            <person name="Reddy T.B.K."/>
            <person name="Daum C."/>
            <person name="Copeland A."/>
            <person name="Chen I.A."/>
            <person name="Ivanova N.N."/>
            <person name="Kyrpides N.C."/>
            <person name="Shapiro N."/>
            <person name="Eloe-Fadrosh E.A."/>
            <person name="Pietrasiak N."/>
        </authorList>
    </citation>
    <scope>NUCLEOTIDE SEQUENCE</scope>
    <source>
        <strain evidence="3">CPER-KK1</strain>
    </source>
</reference>
<name>A0A951PHL6_9CYAN</name>
<feature type="compositionally biased region" description="Low complexity" evidence="1">
    <location>
        <begin position="32"/>
        <end position="58"/>
    </location>
</feature>
<evidence type="ECO:0000256" key="1">
    <source>
        <dbReference type="SAM" id="MobiDB-lite"/>
    </source>
</evidence>
<accession>A0A951PHL6</accession>
<organism evidence="3 4">
    <name type="scientific">Symplocastrum torsivum CPER-KK1</name>
    <dbReference type="NCBI Taxonomy" id="450513"/>
    <lineage>
        <taxon>Bacteria</taxon>
        <taxon>Bacillati</taxon>
        <taxon>Cyanobacteriota</taxon>
        <taxon>Cyanophyceae</taxon>
        <taxon>Oscillatoriophycideae</taxon>
        <taxon>Oscillatoriales</taxon>
        <taxon>Microcoleaceae</taxon>
        <taxon>Symplocastrum</taxon>
    </lineage>
</organism>
<dbReference type="EMBL" id="JAHHIF010000003">
    <property type="protein sequence ID" value="MBW4543491.1"/>
    <property type="molecule type" value="Genomic_DNA"/>
</dbReference>
<feature type="region of interest" description="Disordered" evidence="1">
    <location>
        <begin position="130"/>
        <end position="149"/>
    </location>
</feature>
<reference evidence="3" key="1">
    <citation type="submission" date="2021-05" db="EMBL/GenBank/DDBJ databases">
        <authorList>
            <person name="Pietrasiak N."/>
            <person name="Ward R."/>
            <person name="Stajich J.E."/>
            <person name="Kurbessoian T."/>
        </authorList>
    </citation>
    <scope>NUCLEOTIDE SEQUENCE</scope>
    <source>
        <strain evidence="3">CPER-KK1</strain>
    </source>
</reference>
<feature type="compositionally biased region" description="Polar residues" evidence="1">
    <location>
        <begin position="130"/>
        <end position="139"/>
    </location>
</feature>
<evidence type="ECO:0000313" key="3">
    <source>
        <dbReference type="EMBL" id="MBW4543491.1"/>
    </source>
</evidence>
<dbReference type="Proteomes" id="UP000753908">
    <property type="component" value="Unassembled WGS sequence"/>
</dbReference>
<feature type="chain" id="PRO_5037996579" description="Thioredoxin domain-containing protein" evidence="2">
    <location>
        <begin position="24"/>
        <end position="283"/>
    </location>
</feature>
<feature type="region of interest" description="Disordered" evidence="1">
    <location>
        <begin position="26"/>
        <end position="68"/>
    </location>
</feature>
<dbReference type="PANTHER" id="PTHR34573:SF1">
    <property type="entry name" value="VITAMIN K EPOXIDE REDUCTASE DOMAIN-CONTAINING PROTEIN"/>
    <property type="match status" value="1"/>
</dbReference>
<dbReference type="PROSITE" id="PS51257">
    <property type="entry name" value="PROKAR_LIPOPROTEIN"/>
    <property type="match status" value="1"/>
</dbReference>